<keyword evidence="6 9" id="KW-0862">Zinc</keyword>
<dbReference type="HAMAP" id="MF_01152">
    <property type="entry name" value="DnaJ"/>
    <property type="match status" value="1"/>
</dbReference>
<evidence type="ECO:0000256" key="6">
    <source>
        <dbReference type="ARBA" id="ARBA00022833"/>
    </source>
</evidence>
<dbReference type="SMART" id="SM00271">
    <property type="entry name" value="DnaJ"/>
    <property type="match status" value="1"/>
</dbReference>
<gene>
    <name evidence="12" type="primary">dnaJ</name>
    <name evidence="12" type="ORF">OdinLCB4_001240</name>
</gene>
<dbReference type="Pfam" id="PF01556">
    <property type="entry name" value="DnaJ_C"/>
    <property type="match status" value="1"/>
</dbReference>
<dbReference type="InterPro" id="IPR018253">
    <property type="entry name" value="DnaJ_domain_CS"/>
</dbReference>
<evidence type="ECO:0000256" key="4">
    <source>
        <dbReference type="ARBA" id="ARBA00022737"/>
    </source>
</evidence>
<evidence type="ECO:0000256" key="8">
    <source>
        <dbReference type="ARBA" id="ARBA00023186"/>
    </source>
</evidence>
<keyword evidence="1" id="KW-0963">Cytoplasm</keyword>
<dbReference type="CDD" id="cd10747">
    <property type="entry name" value="DnaJ_C"/>
    <property type="match status" value="1"/>
</dbReference>
<dbReference type="SUPFAM" id="SSF57938">
    <property type="entry name" value="DnaJ/Hsp40 cysteine-rich domain"/>
    <property type="match status" value="1"/>
</dbReference>
<dbReference type="InterPro" id="IPR012724">
    <property type="entry name" value="DnaJ"/>
</dbReference>
<dbReference type="GO" id="GO:0009408">
    <property type="term" value="P:response to heat"/>
    <property type="evidence" value="ECO:0007669"/>
    <property type="project" value="InterPro"/>
</dbReference>
<dbReference type="GO" id="GO:0008270">
    <property type="term" value="F:zinc ion binding"/>
    <property type="evidence" value="ECO:0007669"/>
    <property type="project" value="UniProtKB-KW"/>
</dbReference>
<evidence type="ECO:0000256" key="3">
    <source>
        <dbReference type="ARBA" id="ARBA00022723"/>
    </source>
</evidence>
<dbReference type="EMBL" id="CP091871">
    <property type="protein sequence ID" value="WEU40585.1"/>
    <property type="molecule type" value="Genomic_DNA"/>
</dbReference>
<organism evidence="12 13">
    <name type="scientific">Odinarchaeota yellowstonii (strain LCB_4)</name>
    <dbReference type="NCBI Taxonomy" id="1841599"/>
    <lineage>
        <taxon>Archaea</taxon>
        <taxon>Promethearchaeati</taxon>
        <taxon>Candidatus Odinarchaeota</taxon>
        <taxon>Candidatus Odinarchaeia</taxon>
        <taxon>Candidatus Odinarchaeales</taxon>
        <taxon>Candidatus Odinarchaeaceae</taxon>
        <taxon>Candidatus Odinarchaeum</taxon>
    </lineage>
</organism>
<dbReference type="Pfam" id="PF00226">
    <property type="entry name" value="DnaJ"/>
    <property type="match status" value="1"/>
</dbReference>
<dbReference type="PROSITE" id="PS00636">
    <property type="entry name" value="DNAJ_1"/>
    <property type="match status" value="1"/>
</dbReference>
<evidence type="ECO:0000256" key="2">
    <source>
        <dbReference type="ARBA" id="ARBA00022705"/>
    </source>
</evidence>
<dbReference type="InterPro" id="IPR002939">
    <property type="entry name" value="DnaJ_C"/>
</dbReference>
<protein>
    <submittedName>
        <fullName evidence="12">Molecular chaperone DnaJ</fullName>
        <ecNumber evidence="12">1.8.4.-</ecNumber>
    </submittedName>
</protein>
<dbReference type="Proteomes" id="UP000186851">
    <property type="component" value="Chromosome"/>
</dbReference>
<dbReference type="CDD" id="cd10719">
    <property type="entry name" value="DnaJ_zf"/>
    <property type="match status" value="1"/>
</dbReference>
<dbReference type="SUPFAM" id="SSF49493">
    <property type="entry name" value="HSP40/DnaJ peptide-binding domain"/>
    <property type="match status" value="2"/>
</dbReference>
<keyword evidence="3 9" id="KW-0479">Metal-binding</keyword>
<dbReference type="InterPro" id="IPR001305">
    <property type="entry name" value="HSP_DnaJ_Cys-rich_dom"/>
</dbReference>
<dbReference type="InterPro" id="IPR008971">
    <property type="entry name" value="HSP40/DnaJ_pept-bd"/>
</dbReference>
<keyword evidence="12" id="KW-0560">Oxidoreductase</keyword>
<dbReference type="PRINTS" id="PR00625">
    <property type="entry name" value="JDOMAIN"/>
</dbReference>
<dbReference type="Pfam" id="PF00684">
    <property type="entry name" value="DnaJ_CXXCXGXG"/>
    <property type="match status" value="1"/>
</dbReference>
<dbReference type="PROSITE" id="PS51188">
    <property type="entry name" value="ZF_CR"/>
    <property type="match status" value="1"/>
</dbReference>
<keyword evidence="2" id="KW-0235">DNA replication</keyword>
<keyword evidence="8" id="KW-0143">Chaperone</keyword>
<sequence length="359" mass="40621">MKKDYYEVLNVDRNATLDEIKKAYRQLALKYHPDRNKSPEAEEKFKEISEAYAVLSDPEKRRAYDAYGHAGIDSRYTREDIFRDVDFESIFRDFGFGFGDSIFDIFFGRDRHRSEYVKGSDIRYDLEITLREAAFGAEKEIVVPRRAKCTECNGTGAASESSLVKCKTCRGAGQVQNMRVSGNTQFIQILTCPDCHGRGVFIKEKCRNCRGTGMTIIETKIKVNIPKGVDDGYSLVIRGKGELSERGGPPGDLYVVINIKKDPVFERVGDDIICEVPIPFTTAVLGGTILVPTLEDKKIELNIPPRTQTGTLFRIKAKGMPRFKREGFGDELVKITVKIPEKISREAEELLYKLREMGL</sequence>
<dbReference type="EC" id="1.8.4.-" evidence="12"/>
<dbReference type="NCBIfam" id="TIGR02349">
    <property type="entry name" value="DnaJ_bact"/>
    <property type="match status" value="1"/>
</dbReference>
<dbReference type="PROSITE" id="PS50076">
    <property type="entry name" value="DNAJ_2"/>
    <property type="match status" value="1"/>
</dbReference>
<feature type="zinc finger region" description="CR-type" evidence="9">
    <location>
        <begin position="136"/>
        <end position="218"/>
    </location>
</feature>
<dbReference type="FunFam" id="2.60.260.20:FF:000005">
    <property type="entry name" value="Chaperone protein dnaJ 1, mitochondrial"/>
    <property type="match status" value="1"/>
</dbReference>
<accession>A0AAF0IBP0</accession>
<dbReference type="KEGG" id="oyw:OdinLCB4_001240"/>
<dbReference type="GO" id="GO:0006260">
    <property type="term" value="P:DNA replication"/>
    <property type="evidence" value="ECO:0007669"/>
    <property type="project" value="UniProtKB-KW"/>
</dbReference>
<feature type="domain" description="J" evidence="10">
    <location>
        <begin position="4"/>
        <end position="68"/>
    </location>
</feature>
<reference evidence="12" key="1">
    <citation type="journal article" date="2017" name="Nature">
        <title>Asgard archaea illuminate the origin of eukaryotic cellular complexity.</title>
        <authorList>
            <person name="Zaremba-Niedzwiedzka K."/>
            <person name="Caceres E.F."/>
            <person name="Saw J.H."/>
            <person name="Backstrom D."/>
            <person name="Juzokaite L."/>
            <person name="Vancaester E."/>
            <person name="Seitz K.W."/>
            <person name="Anantharaman K."/>
            <person name="Starnawski P."/>
            <person name="Kjeldsen K.U."/>
            <person name="Scott M.B."/>
            <person name="Nunoura T."/>
            <person name="Banfield J.F."/>
            <person name="Schramm A."/>
            <person name="Baker B.J."/>
            <person name="Spang A."/>
            <person name="Ettema T.J.G."/>
        </authorList>
    </citation>
    <scope>NUCLEOTIDE SEQUENCE</scope>
    <source>
        <strain evidence="12">LCB_4</strain>
    </source>
</reference>
<dbReference type="PANTHER" id="PTHR43096">
    <property type="entry name" value="DNAJ HOMOLOG 1, MITOCHONDRIAL-RELATED"/>
    <property type="match status" value="1"/>
</dbReference>
<dbReference type="InterPro" id="IPR036410">
    <property type="entry name" value="HSP_DnaJ_Cys-rich_dom_sf"/>
</dbReference>
<dbReference type="PANTHER" id="PTHR43096:SF48">
    <property type="entry name" value="CHAPERONE PROTEIN DNAJ"/>
    <property type="match status" value="1"/>
</dbReference>
<keyword evidence="5 9" id="KW-0863">Zinc-finger</keyword>
<evidence type="ECO:0000256" key="7">
    <source>
        <dbReference type="ARBA" id="ARBA00023016"/>
    </source>
</evidence>
<dbReference type="GO" id="GO:0016491">
    <property type="term" value="F:oxidoreductase activity"/>
    <property type="evidence" value="ECO:0007669"/>
    <property type="project" value="UniProtKB-KW"/>
</dbReference>
<dbReference type="CDD" id="cd06257">
    <property type="entry name" value="DnaJ"/>
    <property type="match status" value="1"/>
</dbReference>
<dbReference type="Gene3D" id="2.10.230.10">
    <property type="entry name" value="Heat shock protein DnaJ, cysteine-rich domain"/>
    <property type="match status" value="1"/>
</dbReference>
<feature type="domain" description="CR-type" evidence="11">
    <location>
        <begin position="136"/>
        <end position="218"/>
    </location>
</feature>
<keyword evidence="7" id="KW-0346">Stress response</keyword>
<proteinExistence type="inferred from homology"/>
<dbReference type="NCBIfam" id="NF008035">
    <property type="entry name" value="PRK10767.1"/>
    <property type="match status" value="1"/>
</dbReference>
<dbReference type="GO" id="GO:0005737">
    <property type="term" value="C:cytoplasm"/>
    <property type="evidence" value="ECO:0007669"/>
    <property type="project" value="TreeGrafter"/>
</dbReference>
<dbReference type="Gene3D" id="1.10.287.110">
    <property type="entry name" value="DnaJ domain"/>
    <property type="match status" value="1"/>
</dbReference>
<dbReference type="SUPFAM" id="SSF46565">
    <property type="entry name" value="Chaperone J-domain"/>
    <property type="match status" value="1"/>
</dbReference>
<keyword evidence="4" id="KW-0677">Repeat</keyword>
<dbReference type="InterPro" id="IPR001623">
    <property type="entry name" value="DnaJ_domain"/>
</dbReference>
<dbReference type="FunFam" id="1.10.287.110:FF:000034">
    <property type="entry name" value="Chaperone protein DnaJ"/>
    <property type="match status" value="1"/>
</dbReference>
<dbReference type="Gene3D" id="2.60.260.20">
    <property type="entry name" value="Urease metallochaperone UreE, N-terminal domain"/>
    <property type="match status" value="2"/>
</dbReference>
<dbReference type="GO" id="GO:0005524">
    <property type="term" value="F:ATP binding"/>
    <property type="evidence" value="ECO:0007669"/>
    <property type="project" value="InterPro"/>
</dbReference>
<evidence type="ECO:0000313" key="12">
    <source>
        <dbReference type="EMBL" id="WEU40585.1"/>
    </source>
</evidence>
<reference evidence="12" key="2">
    <citation type="journal article" date="2022" name="Nat. Microbiol.">
        <title>A closed Candidatus Odinarchaeum chromosome exposes Asgard archaeal viruses.</title>
        <authorList>
            <person name="Tamarit D."/>
            <person name="Caceres E.F."/>
            <person name="Krupovic M."/>
            <person name="Nijland R."/>
            <person name="Eme L."/>
            <person name="Robinson N.P."/>
            <person name="Ettema T.J.G."/>
        </authorList>
    </citation>
    <scope>NUCLEOTIDE SEQUENCE</scope>
    <source>
        <strain evidence="12">LCB_4</strain>
    </source>
</reference>
<evidence type="ECO:0000259" key="11">
    <source>
        <dbReference type="PROSITE" id="PS51188"/>
    </source>
</evidence>
<dbReference type="GO" id="GO:0042026">
    <property type="term" value="P:protein refolding"/>
    <property type="evidence" value="ECO:0007669"/>
    <property type="project" value="TreeGrafter"/>
</dbReference>
<dbReference type="GO" id="GO:0051082">
    <property type="term" value="F:unfolded protein binding"/>
    <property type="evidence" value="ECO:0007669"/>
    <property type="project" value="InterPro"/>
</dbReference>
<evidence type="ECO:0000256" key="5">
    <source>
        <dbReference type="ARBA" id="ARBA00022771"/>
    </source>
</evidence>
<dbReference type="InterPro" id="IPR036869">
    <property type="entry name" value="J_dom_sf"/>
</dbReference>
<dbReference type="AlphaFoldDB" id="A0AAF0IBP0"/>
<evidence type="ECO:0000313" key="13">
    <source>
        <dbReference type="Proteomes" id="UP000186851"/>
    </source>
</evidence>
<dbReference type="GO" id="GO:0031072">
    <property type="term" value="F:heat shock protein binding"/>
    <property type="evidence" value="ECO:0007669"/>
    <property type="project" value="InterPro"/>
</dbReference>
<name>A0AAF0IBP0_ODILC</name>
<dbReference type="FunFam" id="2.10.230.10:FF:000002">
    <property type="entry name" value="Molecular chaperone DnaJ"/>
    <property type="match status" value="1"/>
</dbReference>
<evidence type="ECO:0000259" key="10">
    <source>
        <dbReference type="PROSITE" id="PS50076"/>
    </source>
</evidence>
<evidence type="ECO:0000256" key="1">
    <source>
        <dbReference type="ARBA" id="ARBA00022490"/>
    </source>
</evidence>
<evidence type="ECO:0000256" key="9">
    <source>
        <dbReference type="PROSITE-ProRule" id="PRU00546"/>
    </source>
</evidence>